<evidence type="ECO:0000259" key="3">
    <source>
        <dbReference type="PROSITE" id="PS51272"/>
    </source>
</evidence>
<dbReference type="EMBL" id="BRLB01000005">
    <property type="protein sequence ID" value="GKX29651.1"/>
    <property type="molecule type" value="Genomic_DNA"/>
</dbReference>
<dbReference type="InterPro" id="IPR024079">
    <property type="entry name" value="MetalloPept_cat_dom_sf"/>
</dbReference>
<dbReference type="RefSeq" id="WP_281815233.1">
    <property type="nucleotide sequence ID" value="NZ_BRLB01000005.1"/>
</dbReference>
<evidence type="ECO:0000256" key="2">
    <source>
        <dbReference type="SAM" id="SignalP"/>
    </source>
</evidence>
<keyword evidence="5" id="KW-1185">Reference proteome</keyword>
<dbReference type="AlphaFoldDB" id="A0A9W5YBW0"/>
<keyword evidence="1" id="KW-0677">Repeat</keyword>
<dbReference type="GO" id="GO:0008237">
    <property type="term" value="F:metallopeptidase activity"/>
    <property type="evidence" value="ECO:0007669"/>
    <property type="project" value="InterPro"/>
</dbReference>
<accession>A0A9W5YBW0</accession>
<dbReference type="Pfam" id="PF00395">
    <property type="entry name" value="SLH"/>
    <property type="match status" value="2"/>
</dbReference>
<comment type="caution">
    <text evidence="4">The sequence shown here is derived from an EMBL/GenBank/DDBJ whole genome shotgun (WGS) entry which is preliminary data.</text>
</comment>
<name>A0A9W5YBW0_9FIRM</name>
<feature type="domain" description="SLH" evidence="3">
    <location>
        <begin position="531"/>
        <end position="594"/>
    </location>
</feature>
<gene>
    <name evidence="4" type="ORF">SH1V18_21310</name>
</gene>
<evidence type="ECO:0000256" key="1">
    <source>
        <dbReference type="ARBA" id="ARBA00022737"/>
    </source>
</evidence>
<dbReference type="InterPro" id="IPR001119">
    <property type="entry name" value="SLH_dom"/>
</dbReference>
<evidence type="ECO:0000313" key="5">
    <source>
        <dbReference type="Proteomes" id="UP001144256"/>
    </source>
</evidence>
<feature type="signal peptide" evidence="2">
    <location>
        <begin position="1"/>
        <end position="23"/>
    </location>
</feature>
<organism evidence="4 5">
    <name type="scientific">Vallitalea longa</name>
    <dbReference type="NCBI Taxonomy" id="2936439"/>
    <lineage>
        <taxon>Bacteria</taxon>
        <taxon>Bacillati</taxon>
        <taxon>Bacillota</taxon>
        <taxon>Clostridia</taxon>
        <taxon>Lachnospirales</taxon>
        <taxon>Vallitaleaceae</taxon>
        <taxon>Vallitalea</taxon>
    </lineage>
</organism>
<protein>
    <recommendedName>
        <fullName evidence="3">SLH domain-containing protein</fullName>
    </recommendedName>
</protein>
<keyword evidence="2" id="KW-0732">Signal</keyword>
<dbReference type="Gene3D" id="3.40.390.10">
    <property type="entry name" value="Collagenase (Catalytic Domain)"/>
    <property type="match status" value="1"/>
</dbReference>
<dbReference type="Proteomes" id="UP001144256">
    <property type="component" value="Unassembled WGS sequence"/>
</dbReference>
<dbReference type="PROSITE" id="PS51272">
    <property type="entry name" value="SLH"/>
    <property type="match status" value="2"/>
</dbReference>
<feature type="domain" description="SLH" evidence="3">
    <location>
        <begin position="595"/>
        <end position="650"/>
    </location>
</feature>
<sequence length="650" mass="74429">MKNKSLLLSFILIIFLIPSKSYANTDDNFATLIWEGVVHNSNYFGEIMKVRITIDGVIGEQIAPGKVNVYSKPIYDNYQTTYIIPVVETGSIKLEYLGTEDGLTYQDSEITIGMTSCDKVVECSYRDEGYEADPYTYYMEPQVFYANEDFRYDPNKETPIRFSEFKPSDSYDDGTIALIFFDLPDDNLDQPYLQAFTESKGKTMLQELKNGHNSITLGQSFDDPKEEKKVFKMEYPKMDKAALEQKYGVTIKVEDGFWPKDSLLSMMDKIYSRFPDGLIKEMTSYYKAKGIDTIVNFQYKQTNLGGSFSDKGNITLNYYPNPIGDSFADWTIGHEMGHYVHKYINEIYGYNKLKDEWISINNGLGYQNEGCNEWTDEHYKYFVRDYSTTNYSEDFATLFEELTKDNAVELRLNMMNDSNYPLKKKIDLLDRVLVEKAKCVTSSNNLWGNTLPQTVSDSLKTACENASKSGLIPEGDAFVGLYTSNITRTDFCVLISKLIEKHTNMTLAEFVESKGLKENWYYDMSIAGGGECKIDSNYPFCDTSYEFIFDLHSLGIINGVSDCRFNPDGLLTKEQVATILYKTATILGKDMNYTPYQYADNDKISSWAKESVNYATSKKLVTANSDNMFLPKDYFTYEEAYTAVYNLFCN</sequence>
<proteinExistence type="predicted"/>
<reference evidence="4" key="1">
    <citation type="submission" date="2022-06" db="EMBL/GenBank/DDBJ databases">
        <title>Vallitalea longa sp. nov., an anaerobic bacterium isolated from marine sediment.</title>
        <authorList>
            <person name="Hirano S."/>
            <person name="Terahara T."/>
            <person name="Mori K."/>
            <person name="Hamada M."/>
            <person name="Matsumoto R."/>
            <person name="Kobayashi T."/>
        </authorList>
    </citation>
    <scope>NUCLEOTIDE SEQUENCE</scope>
    <source>
        <strain evidence="4">SH18-1</strain>
    </source>
</reference>
<evidence type="ECO:0000313" key="4">
    <source>
        <dbReference type="EMBL" id="GKX29651.1"/>
    </source>
</evidence>
<feature type="chain" id="PRO_5040925392" description="SLH domain-containing protein" evidence="2">
    <location>
        <begin position="24"/>
        <end position="650"/>
    </location>
</feature>